<dbReference type="SUPFAM" id="SSF57884">
    <property type="entry name" value="Ada DNA repair protein, N-terminal domain (N-Ada 10)"/>
    <property type="match status" value="1"/>
</dbReference>
<dbReference type="Pfam" id="PF02805">
    <property type="entry name" value="Ada_Zn_binding"/>
    <property type="match status" value="1"/>
</dbReference>
<evidence type="ECO:0000313" key="3">
    <source>
        <dbReference type="EMBL" id="PUV24965.1"/>
    </source>
</evidence>
<reference evidence="3 4" key="1">
    <citation type="submission" date="2018-04" db="EMBL/GenBank/DDBJ databases">
        <title>Sphingobacterium sp. M46 Genome.</title>
        <authorList>
            <person name="Cheng J."/>
            <person name="Li Y."/>
        </authorList>
    </citation>
    <scope>NUCLEOTIDE SEQUENCE [LARGE SCALE GENOMIC DNA]</scope>
    <source>
        <strain evidence="3 4">M46</strain>
    </source>
</reference>
<dbReference type="Gene3D" id="3.40.10.10">
    <property type="entry name" value="DNA Methylphosphotriester Repair Domain"/>
    <property type="match status" value="1"/>
</dbReference>
<proteinExistence type="predicted"/>
<evidence type="ECO:0000259" key="2">
    <source>
        <dbReference type="Pfam" id="PF02805"/>
    </source>
</evidence>
<feature type="domain" description="Ada DNA repair metal-binding" evidence="2">
    <location>
        <begin position="31"/>
        <end position="74"/>
    </location>
</feature>
<dbReference type="InterPro" id="IPR035451">
    <property type="entry name" value="Ada-like_dom_sf"/>
</dbReference>
<protein>
    <submittedName>
        <fullName evidence="3">Metal-binding protein</fullName>
    </submittedName>
</protein>
<dbReference type="GO" id="GO:0008168">
    <property type="term" value="F:methyltransferase activity"/>
    <property type="evidence" value="ECO:0007669"/>
    <property type="project" value="InterPro"/>
</dbReference>
<dbReference type="GO" id="GO:0003677">
    <property type="term" value="F:DNA binding"/>
    <property type="evidence" value="ECO:0007669"/>
    <property type="project" value="InterPro"/>
</dbReference>
<evidence type="ECO:0000313" key="4">
    <source>
        <dbReference type="Proteomes" id="UP000250831"/>
    </source>
</evidence>
<dbReference type="GO" id="GO:0008270">
    <property type="term" value="F:zinc ion binding"/>
    <property type="evidence" value="ECO:0007669"/>
    <property type="project" value="InterPro"/>
</dbReference>
<dbReference type="GO" id="GO:0006281">
    <property type="term" value="P:DNA repair"/>
    <property type="evidence" value="ECO:0007669"/>
    <property type="project" value="InterPro"/>
</dbReference>
<dbReference type="InterPro" id="IPR004026">
    <property type="entry name" value="Ada_DNA_repair_Zn-bd"/>
</dbReference>
<gene>
    <name evidence="3" type="ORF">DCO56_08420</name>
</gene>
<keyword evidence="1" id="KW-0010">Activator</keyword>
<dbReference type="AlphaFoldDB" id="A0A363NVY2"/>
<evidence type="ECO:0000256" key="1">
    <source>
        <dbReference type="ARBA" id="ARBA00023159"/>
    </source>
</evidence>
<dbReference type="EMBL" id="QCXX01000002">
    <property type="protein sequence ID" value="PUV24965.1"/>
    <property type="molecule type" value="Genomic_DNA"/>
</dbReference>
<dbReference type="OrthoDB" id="894286at2"/>
<name>A0A363NVY2_9SPHI</name>
<accession>A0A363NVY2</accession>
<dbReference type="RefSeq" id="WP_108633296.1">
    <property type="nucleotide sequence ID" value="NZ_QCXX01000002.1"/>
</dbReference>
<dbReference type="GO" id="GO:0006355">
    <property type="term" value="P:regulation of DNA-templated transcription"/>
    <property type="evidence" value="ECO:0007669"/>
    <property type="project" value="InterPro"/>
</dbReference>
<sequence>MVRHIDLGETTADRKKSLNSFIRKGEITLGGYQKTRIYGRLDCLSGKRMKVEHRVFFKDETEAISNGYRPCGHCMRKRYQQWKANKL</sequence>
<keyword evidence="4" id="KW-1185">Reference proteome</keyword>
<comment type="caution">
    <text evidence="3">The sequence shown here is derived from an EMBL/GenBank/DDBJ whole genome shotgun (WGS) entry which is preliminary data.</text>
</comment>
<dbReference type="Proteomes" id="UP000250831">
    <property type="component" value="Unassembled WGS sequence"/>
</dbReference>
<organism evidence="3 4">
    <name type="scientific">Sphingobacterium athyrii</name>
    <dbReference type="NCBI Taxonomy" id="2152717"/>
    <lineage>
        <taxon>Bacteria</taxon>
        <taxon>Pseudomonadati</taxon>
        <taxon>Bacteroidota</taxon>
        <taxon>Sphingobacteriia</taxon>
        <taxon>Sphingobacteriales</taxon>
        <taxon>Sphingobacteriaceae</taxon>
        <taxon>Sphingobacterium</taxon>
    </lineage>
</organism>